<evidence type="ECO:0000256" key="2">
    <source>
        <dbReference type="SAM" id="SignalP"/>
    </source>
</evidence>
<dbReference type="InterPro" id="IPR027385">
    <property type="entry name" value="Beta-barrel_OMP"/>
</dbReference>
<dbReference type="OrthoDB" id="6336662at2"/>
<dbReference type="InterPro" id="IPR011250">
    <property type="entry name" value="OMP/PagP_B-barrel"/>
</dbReference>
<dbReference type="SUPFAM" id="SSF56925">
    <property type="entry name" value="OMPA-like"/>
    <property type="match status" value="1"/>
</dbReference>
<feature type="signal peptide" evidence="2">
    <location>
        <begin position="1"/>
        <end position="20"/>
    </location>
</feature>
<reference evidence="4 5" key="1">
    <citation type="submission" date="2017-10" db="EMBL/GenBank/DDBJ databases">
        <title>Nyctiphanis sp. nov., isolated from the stomach of the euphausiid Nyctiphanes simplex (Hansen, 1911) in the Gulf of California.</title>
        <authorList>
            <person name="Gomez-Gil B."/>
            <person name="Aguilar-Mendez M."/>
            <person name="Lopez-Cortes A."/>
            <person name="Gomez-Gutierrez J."/>
            <person name="Roque A."/>
            <person name="Lang E."/>
            <person name="Gonzalez-Castillo A."/>
        </authorList>
    </citation>
    <scope>NUCLEOTIDE SEQUENCE [LARGE SCALE GENOMIC DNA]</scope>
    <source>
        <strain evidence="4 5">CAIM 600</strain>
    </source>
</reference>
<dbReference type="EMBL" id="PEIB01000001">
    <property type="protein sequence ID" value="RXJ74931.1"/>
    <property type="molecule type" value="Genomic_DNA"/>
</dbReference>
<evidence type="ECO:0000313" key="4">
    <source>
        <dbReference type="EMBL" id="RXJ74931.1"/>
    </source>
</evidence>
<sequence length="178" mass="19056">MKKCSIAPFLLVLVAAPTYADWNTGVKVSGMSKTFETDTNSQDSTSLATLVGSVGYSMPAGVNGLTVSPELHFGVGALSGAVDNNGAQIAEVAIDSFQSFSLKAQYAVNDAVYIYVAPAYTKVSYKLFDENVSVIKSETDYSIGAGFGYRVNENLSAEFAYDNLNDTNIFSFGVNYKR</sequence>
<protein>
    <recommendedName>
        <fullName evidence="3">Outer membrane protein beta-barrel domain-containing protein</fullName>
    </recommendedName>
</protein>
<evidence type="ECO:0000256" key="1">
    <source>
        <dbReference type="ARBA" id="ARBA00022729"/>
    </source>
</evidence>
<name>A0A4Q0Z0J0_9GAMM</name>
<organism evidence="4 5">
    <name type="scientific">Veronia nyctiphanis</name>
    <dbReference type="NCBI Taxonomy" id="1278244"/>
    <lineage>
        <taxon>Bacteria</taxon>
        <taxon>Pseudomonadati</taxon>
        <taxon>Pseudomonadota</taxon>
        <taxon>Gammaproteobacteria</taxon>
        <taxon>Vibrionales</taxon>
        <taxon>Vibrionaceae</taxon>
        <taxon>Veronia</taxon>
    </lineage>
</organism>
<evidence type="ECO:0000313" key="5">
    <source>
        <dbReference type="Proteomes" id="UP000290287"/>
    </source>
</evidence>
<accession>A0A4Q0Z0J0</accession>
<feature type="domain" description="Outer membrane protein beta-barrel" evidence="3">
    <location>
        <begin position="10"/>
        <end position="177"/>
    </location>
</feature>
<dbReference type="Proteomes" id="UP000290287">
    <property type="component" value="Unassembled WGS sequence"/>
</dbReference>
<dbReference type="Gene3D" id="2.40.160.20">
    <property type="match status" value="1"/>
</dbReference>
<evidence type="ECO:0000259" key="3">
    <source>
        <dbReference type="Pfam" id="PF13505"/>
    </source>
</evidence>
<feature type="chain" id="PRO_5020516245" description="Outer membrane protein beta-barrel domain-containing protein" evidence="2">
    <location>
        <begin position="21"/>
        <end position="178"/>
    </location>
</feature>
<keyword evidence="1 2" id="KW-0732">Signal</keyword>
<gene>
    <name evidence="4" type="ORF">CS022_01745</name>
</gene>
<dbReference type="Pfam" id="PF13505">
    <property type="entry name" value="OMP_b-brl"/>
    <property type="match status" value="1"/>
</dbReference>
<comment type="caution">
    <text evidence="4">The sequence shown here is derived from an EMBL/GenBank/DDBJ whole genome shotgun (WGS) entry which is preliminary data.</text>
</comment>
<dbReference type="RefSeq" id="WP_129120819.1">
    <property type="nucleotide sequence ID" value="NZ_PEIB01000001.1"/>
</dbReference>
<dbReference type="AlphaFoldDB" id="A0A4Q0Z0J0"/>
<proteinExistence type="predicted"/>
<keyword evidence="5" id="KW-1185">Reference proteome</keyword>